<dbReference type="PANTHER" id="PTHR11864">
    <property type="entry name" value="PRE-MRNA-PROCESSING PROTEIN PRP40"/>
    <property type="match status" value="1"/>
</dbReference>
<dbReference type="PROSITE" id="PS51676">
    <property type="entry name" value="FF"/>
    <property type="match status" value="3"/>
</dbReference>
<feature type="compositionally biased region" description="Basic and acidic residues" evidence="2">
    <location>
        <begin position="14"/>
        <end position="27"/>
    </location>
</feature>
<keyword evidence="7" id="KW-1185">Reference proteome</keyword>
<dbReference type="GO" id="GO:0071004">
    <property type="term" value="C:U2-type prespliceosome"/>
    <property type="evidence" value="ECO:0000318"/>
    <property type="project" value="GO_Central"/>
</dbReference>
<dbReference type="Pfam" id="PF01846">
    <property type="entry name" value="FF"/>
    <property type="match status" value="3"/>
</dbReference>
<reference evidence="6" key="3">
    <citation type="submission" date="2015-06" db="UniProtKB">
        <authorList>
            <consortium name="EnsemblMetazoa"/>
        </authorList>
    </citation>
    <scope>IDENTIFICATION</scope>
</reference>
<organism evidence="6 7">
    <name type="scientific">Helobdella robusta</name>
    <name type="common">Californian leech</name>
    <dbReference type="NCBI Taxonomy" id="6412"/>
    <lineage>
        <taxon>Eukaryota</taxon>
        <taxon>Metazoa</taxon>
        <taxon>Spiralia</taxon>
        <taxon>Lophotrochozoa</taxon>
        <taxon>Annelida</taxon>
        <taxon>Clitellata</taxon>
        <taxon>Hirudinea</taxon>
        <taxon>Rhynchobdellida</taxon>
        <taxon>Glossiphoniidae</taxon>
        <taxon>Helobdella</taxon>
    </lineage>
</organism>
<evidence type="ECO:0000259" key="3">
    <source>
        <dbReference type="PROSITE" id="PS50020"/>
    </source>
</evidence>
<feature type="compositionally biased region" description="Basic and acidic residues" evidence="2">
    <location>
        <begin position="175"/>
        <end position="185"/>
    </location>
</feature>
<feature type="compositionally biased region" description="Low complexity" evidence="2">
    <location>
        <begin position="106"/>
        <end position="135"/>
    </location>
</feature>
<feature type="compositionally biased region" description="Polar residues" evidence="2">
    <location>
        <begin position="157"/>
        <end position="171"/>
    </location>
</feature>
<dbReference type="InterPro" id="IPR001202">
    <property type="entry name" value="WW_dom"/>
</dbReference>
<dbReference type="PROSITE" id="PS01159">
    <property type="entry name" value="WW_DOMAIN_1"/>
    <property type="match status" value="2"/>
</dbReference>
<dbReference type="FunCoup" id="T1EEC6">
    <property type="interactions" value="2108"/>
</dbReference>
<evidence type="ECO:0000313" key="7">
    <source>
        <dbReference type="Proteomes" id="UP000015101"/>
    </source>
</evidence>
<feature type="domain" description="WW" evidence="3">
    <location>
        <begin position="60"/>
        <end position="88"/>
    </location>
</feature>
<dbReference type="OrthoDB" id="187617at2759"/>
<dbReference type="Gene3D" id="1.10.10.440">
    <property type="entry name" value="FF domain"/>
    <property type="match status" value="4"/>
</dbReference>
<dbReference type="RefSeq" id="XP_009027503.1">
    <property type="nucleotide sequence ID" value="XM_009029255.1"/>
</dbReference>
<dbReference type="SUPFAM" id="SSF81698">
    <property type="entry name" value="FF domain"/>
    <property type="match status" value="4"/>
</dbReference>
<feature type="region of interest" description="Disordered" evidence="2">
    <location>
        <begin position="607"/>
        <end position="748"/>
    </location>
</feature>
<evidence type="ECO:0008006" key="8">
    <source>
        <dbReference type="Google" id="ProtNLM"/>
    </source>
</evidence>
<dbReference type="SUPFAM" id="SSF51045">
    <property type="entry name" value="WW domain"/>
    <property type="match status" value="2"/>
</dbReference>
<dbReference type="InterPro" id="IPR036020">
    <property type="entry name" value="WW_dom_sf"/>
</dbReference>
<feature type="region of interest" description="Disordered" evidence="2">
    <location>
        <begin position="534"/>
        <end position="553"/>
    </location>
</feature>
<dbReference type="HOGENOM" id="CLU_005825_0_0_1"/>
<feature type="domain" description="FF" evidence="4">
    <location>
        <begin position="549"/>
        <end position="605"/>
    </location>
</feature>
<dbReference type="EMBL" id="AMQM01001621">
    <property type="status" value="NOT_ANNOTATED_CDS"/>
    <property type="molecule type" value="Genomic_DNA"/>
</dbReference>
<dbReference type="Pfam" id="PF25432">
    <property type="entry name" value="FF_PRPF40A"/>
    <property type="match status" value="1"/>
</dbReference>
<dbReference type="EMBL" id="AMQM01001620">
    <property type="status" value="NOT_ANNOTATED_CDS"/>
    <property type="molecule type" value="Genomic_DNA"/>
</dbReference>
<feature type="compositionally biased region" description="Basic residues" evidence="2">
    <location>
        <begin position="621"/>
        <end position="638"/>
    </location>
</feature>
<dbReference type="FunFam" id="1.10.10.440:FF:000003">
    <property type="entry name" value="Pre-mRNA processing factor 40 homolog A"/>
    <property type="match status" value="1"/>
</dbReference>
<evidence type="ECO:0000259" key="4">
    <source>
        <dbReference type="PROSITE" id="PS51676"/>
    </source>
</evidence>
<dbReference type="InterPro" id="IPR036517">
    <property type="entry name" value="FF_domain_sf"/>
</dbReference>
<feature type="coiled-coil region" evidence="1">
    <location>
        <begin position="240"/>
        <end position="279"/>
    </location>
</feature>
<name>T1EEC6_HELRO</name>
<feature type="compositionally biased region" description="Polar residues" evidence="2">
    <location>
        <begin position="711"/>
        <end position="722"/>
    </location>
</feature>
<dbReference type="Proteomes" id="UP000015101">
    <property type="component" value="Unassembled WGS sequence"/>
</dbReference>
<dbReference type="InterPro" id="IPR002713">
    <property type="entry name" value="FF_domain"/>
</dbReference>
<dbReference type="InParanoid" id="T1EEC6"/>
<dbReference type="Pfam" id="PF00397">
    <property type="entry name" value="WW"/>
    <property type="match status" value="2"/>
</dbReference>
<accession>T1EEC6</accession>
<dbReference type="GO" id="GO:0005685">
    <property type="term" value="C:U1 snRNP"/>
    <property type="evidence" value="ECO:0000318"/>
    <property type="project" value="GO_Central"/>
</dbReference>
<dbReference type="GO" id="GO:0045292">
    <property type="term" value="P:mRNA cis splicing, via spliceosome"/>
    <property type="evidence" value="ECO:0007669"/>
    <property type="project" value="InterPro"/>
</dbReference>
<dbReference type="GO" id="GO:0003723">
    <property type="term" value="F:RNA binding"/>
    <property type="evidence" value="ECO:0000318"/>
    <property type="project" value="GO_Central"/>
</dbReference>
<dbReference type="CTD" id="20194928"/>
<dbReference type="FunFam" id="1.10.10.440:FF:000015">
    <property type="entry name" value="pre-mRNA-processing factor 40 homolog B isoform X2"/>
    <property type="match status" value="1"/>
</dbReference>
<feature type="region of interest" description="Disordered" evidence="2">
    <location>
        <begin position="94"/>
        <end position="190"/>
    </location>
</feature>
<dbReference type="SMART" id="SM00441">
    <property type="entry name" value="FF"/>
    <property type="match status" value="3"/>
</dbReference>
<dbReference type="EnsemblMetazoa" id="HelroT107767">
    <property type="protein sequence ID" value="HelroP107767"/>
    <property type="gene ID" value="HelroG107767"/>
</dbReference>
<feature type="domain" description="WW" evidence="3">
    <location>
        <begin position="14"/>
        <end position="47"/>
    </location>
</feature>
<evidence type="ECO:0000313" key="6">
    <source>
        <dbReference type="EnsemblMetazoa" id="HelroP107767"/>
    </source>
</evidence>
<feature type="region of interest" description="Disordered" evidence="2">
    <location>
        <begin position="1"/>
        <end position="32"/>
    </location>
</feature>
<reference evidence="5 7" key="2">
    <citation type="journal article" date="2013" name="Nature">
        <title>Insights into bilaterian evolution from three spiralian genomes.</title>
        <authorList>
            <person name="Simakov O."/>
            <person name="Marletaz F."/>
            <person name="Cho S.J."/>
            <person name="Edsinger-Gonzales E."/>
            <person name="Havlak P."/>
            <person name="Hellsten U."/>
            <person name="Kuo D.H."/>
            <person name="Larsson T."/>
            <person name="Lv J."/>
            <person name="Arendt D."/>
            <person name="Savage R."/>
            <person name="Osoegawa K."/>
            <person name="de Jong P."/>
            <person name="Grimwood J."/>
            <person name="Chapman J.A."/>
            <person name="Shapiro H."/>
            <person name="Aerts A."/>
            <person name="Otillar R.P."/>
            <person name="Terry A.Y."/>
            <person name="Boore J.L."/>
            <person name="Grigoriev I.V."/>
            <person name="Lindberg D.R."/>
            <person name="Seaver E.C."/>
            <person name="Weisblat D.A."/>
            <person name="Putnam N.H."/>
            <person name="Rokhsar D.S."/>
        </authorList>
    </citation>
    <scope>NUCLEOTIDE SEQUENCE</scope>
</reference>
<feature type="domain" description="FF" evidence="4">
    <location>
        <begin position="199"/>
        <end position="253"/>
    </location>
</feature>
<evidence type="ECO:0000313" key="5">
    <source>
        <dbReference type="EMBL" id="ESN94438.1"/>
    </source>
</evidence>
<feature type="compositionally biased region" description="Basic residues" evidence="2">
    <location>
        <begin position="683"/>
        <end position="694"/>
    </location>
</feature>
<feature type="domain" description="FF" evidence="4">
    <location>
        <begin position="413"/>
        <end position="473"/>
    </location>
</feature>
<dbReference type="PROSITE" id="PS50020">
    <property type="entry name" value="WW_DOMAIN_2"/>
    <property type="match status" value="2"/>
</dbReference>
<dbReference type="CDD" id="cd00201">
    <property type="entry name" value="WW"/>
    <property type="match status" value="2"/>
</dbReference>
<keyword evidence="1" id="KW-0175">Coiled coil</keyword>
<dbReference type="OMA" id="RDEIFQD"/>
<dbReference type="EMBL" id="KB097571">
    <property type="protein sequence ID" value="ESN94438.1"/>
    <property type="molecule type" value="Genomic_DNA"/>
</dbReference>
<dbReference type="PANTHER" id="PTHR11864:SF0">
    <property type="entry name" value="PRP40 PRE-MRNA PROCESSING FACTOR 40 HOMOLOG A (YEAST)"/>
    <property type="match status" value="1"/>
</dbReference>
<proteinExistence type="predicted"/>
<evidence type="ECO:0000256" key="2">
    <source>
        <dbReference type="SAM" id="MobiDB-lite"/>
    </source>
</evidence>
<dbReference type="AlphaFoldDB" id="T1EEC6"/>
<dbReference type="FunFam" id="2.20.70.10:FF:000050">
    <property type="entry name" value="pre-mRNA-processing factor 40 homolog B isoform X1"/>
    <property type="match status" value="1"/>
</dbReference>
<dbReference type="KEGG" id="hro:HELRODRAFT_107767"/>
<dbReference type="SMART" id="SM00456">
    <property type="entry name" value="WW"/>
    <property type="match status" value="2"/>
</dbReference>
<dbReference type="eggNOG" id="KOG0152">
    <property type="taxonomic scope" value="Eukaryota"/>
</dbReference>
<dbReference type="InterPro" id="IPR039726">
    <property type="entry name" value="Prp40-like"/>
</dbReference>
<feature type="compositionally biased region" description="Low complexity" evidence="2">
    <location>
        <begin position="610"/>
        <end position="620"/>
    </location>
</feature>
<reference evidence="7" key="1">
    <citation type="submission" date="2012-12" db="EMBL/GenBank/DDBJ databases">
        <authorList>
            <person name="Hellsten U."/>
            <person name="Grimwood J."/>
            <person name="Chapman J.A."/>
            <person name="Shapiro H."/>
            <person name="Aerts A."/>
            <person name="Otillar R.P."/>
            <person name="Terry A.Y."/>
            <person name="Boore J.L."/>
            <person name="Simakov O."/>
            <person name="Marletaz F."/>
            <person name="Cho S.-J."/>
            <person name="Edsinger-Gonzales E."/>
            <person name="Havlak P."/>
            <person name="Kuo D.-H."/>
            <person name="Larsson T."/>
            <person name="Lv J."/>
            <person name="Arendt D."/>
            <person name="Savage R."/>
            <person name="Osoegawa K."/>
            <person name="de Jong P."/>
            <person name="Lindberg D.R."/>
            <person name="Seaver E.C."/>
            <person name="Weisblat D.A."/>
            <person name="Putnam N.H."/>
            <person name="Grigoriev I.V."/>
            <person name="Rokhsar D.S."/>
        </authorList>
    </citation>
    <scope>NUCLEOTIDE SEQUENCE</scope>
</reference>
<sequence length="761" mass="87232">MATPATTNLPILDVPKKSPWSEHKSPDGRTYYYNSETKQSTWVKPDEFKTEAELLLSKCPWKEHKADNGKVYYHNSLTKESRWAKPKELEEIEALMASHDKSKVEASAPQQQQLTPAATTSTFSSSTSSSSSSTSLKPSDAIEKAMQATLGSIEMPVQSSATAPPVTSTKSIPEPADRAHSEKPNSTDVNKQEALFSNKKDAIDAFKALLKEKGVSSQCTWEQAMKMIINDPHYSALKHLNEKKQAFNAYKTQRAKEEKEEHRLKLKQAKEDLEKFLMSSDTINSSVKYRKAEALLGDLDVWKNVQERERREIYDDIMHQLEKKEKDDAKHLRKRNIRVFSDILDNMKSLTRQVGWHHQIGSNLKYYFHELVDRQVDMDKEDALICFQDHIKMLEQEFEDEKDREKKSTKRRQRKNREAFLVLLDELHESGKLHSMSLWMDLYSIISLDPRFTQMLGQSGSTPLDLFKFYVEELKSRFHDEKKVIKDILKEKNLEVEADTTFEEFAKWLMYDKATFSLDAGNIKLTFNSLIEKAESREKERQKEESKKQKKLESTFKSLLKSLDPPIHGNSTWDQVRPRIEEDPTFKALVLESDRTRLFKELVGSLAPENNNASNSNTGTNKHKKHKKSSKKTKHRSRSHDTKDIGSSVNGRSKKTKGSSPSPPPSSVSSDDDLPAKSDAGKKMKKKKKKKRQTSHSPVIGNEKVNDSEKPSNSTVHSLKQTTNDRNKLHDWEESSGGSEVSECELESRRKQLLRALEDNK</sequence>
<protein>
    <recommendedName>
        <fullName evidence="8">Pre-mRNA-processing factor 40 homolog B</fullName>
    </recommendedName>
</protein>
<feature type="compositionally biased region" description="Basic and acidic residues" evidence="2">
    <location>
        <begin position="723"/>
        <end position="733"/>
    </location>
</feature>
<gene>
    <name evidence="6" type="primary">20194928</name>
    <name evidence="5" type="ORF">HELRODRAFT_107767</name>
</gene>
<dbReference type="GO" id="GO:0000398">
    <property type="term" value="P:mRNA splicing, via spliceosome"/>
    <property type="evidence" value="ECO:0000318"/>
    <property type="project" value="GO_Central"/>
</dbReference>
<dbReference type="STRING" id="6412.T1EEC6"/>
<dbReference type="GeneID" id="20194928"/>
<evidence type="ECO:0000256" key="1">
    <source>
        <dbReference type="SAM" id="Coils"/>
    </source>
</evidence>
<dbReference type="Gene3D" id="2.20.70.10">
    <property type="match status" value="2"/>
</dbReference>